<feature type="transmembrane region" description="Helical" evidence="7">
    <location>
        <begin position="251"/>
        <end position="274"/>
    </location>
</feature>
<feature type="transmembrane region" description="Helical" evidence="7">
    <location>
        <begin position="341"/>
        <end position="359"/>
    </location>
</feature>
<dbReference type="GO" id="GO:0005886">
    <property type="term" value="C:plasma membrane"/>
    <property type="evidence" value="ECO:0007669"/>
    <property type="project" value="UniProtKB-SubCell"/>
</dbReference>
<comment type="subcellular location">
    <subcellularLocation>
        <location evidence="1">Cell membrane</location>
        <topology evidence="1">Multi-pass membrane protein</topology>
    </subcellularLocation>
</comment>
<feature type="transmembrane region" description="Helical" evidence="7">
    <location>
        <begin position="280"/>
        <end position="302"/>
    </location>
</feature>
<evidence type="ECO:0000256" key="7">
    <source>
        <dbReference type="SAM" id="Phobius"/>
    </source>
</evidence>
<dbReference type="Pfam" id="PF07690">
    <property type="entry name" value="MFS_1"/>
    <property type="match status" value="1"/>
</dbReference>
<keyword evidence="5 7" id="KW-1133">Transmembrane helix</keyword>
<evidence type="ECO:0000259" key="8">
    <source>
        <dbReference type="PROSITE" id="PS50850"/>
    </source>
</evidence>
<name>A0A1T1ASA3_RHOFE</name>
<evidence type="ECO:0000256" key="2">
    <source>
        <dbReference type="ARBA" id="ARBA00022448"/>
    </source>
</evidence>
<organism evidence="9 10">
    <name type="scientific">Rhodoferax fermentans</name>
    <dbReference type="NCBI Taxonomy" id="28066"/>
    <lineage>
        <taxon>Bacteria</taxon>
        <taxon>Pseudomonadati</taxon>
        <taxon>Pseudomonadota</taxon>
        <taxon>Betaproteobacteria</taxon>
        <taxon>Burkholderiales</taxon>
        <taxon>Comamonadaceae</taxon>
        <taxon>Rhodoferax</taxon>
    </lineage>
</organism>
<feature type="domain" description="Major facilitator superfamily (MFS) profile" evidence="8">
    <location>
        <begin position="1"/>
        <end position="365"/>
    </location>
</feature>
<dbReference type="InterPro" id="IPR050171">
    <property type="entry name" value="MFS_Transporters"/>
</dbReference>
<dbReference type="AlphaFoldDB" id="A0A1T1ASA3"/>
<evidence type="ECO:0000256" key="6">
    <source>
        <dbReference type="ARBA" id="ARBA00023136"/>
    </source>
</evidence>
<dbReference type="STRING" id="28066.RF819_09870"/>
<dbReference type="InterPro" id="IPR011701">
    <property type="entry name" value="MFS"/>
</dbReference>
<evidence type="ECO:0000256" key="1">
    <source>
        <dbReference type="ARBA" id="ARBA00004651"/>
    </source>
</evidence>
<comment type="caution">
    <text evidence="9">The sequence shown here is derived from an EMBL/GenBank/DDBJ whole genome shotgun (WGS) entry which is preliminary data.</text>
</comment>
<feature type="transmembrane region" description="Helical" evidence="7">
    <location>
        <begin position="142"/>
        <end position="162"/>
    </location>
</feature>
<gene>
    <name evidence="9" type="ORF">RF819_09870</name>
</gene>
<evidence type="ECO:0000313" key="9">
    <source>
        <dbReference type="EMBL" id="OOV06989.1"/>
    </source>
</evidence>
<keyword evidence="4 7" id="KW-0812">Transmembrane</keyword>
<sequence>MQFSKISFAFQTLQATYATTATAMGWILSTVGTVGLILGVTVGLCAPAIGYRRLLLWGLGLGAVLALLQALMPPFPLLWLTRLFEGFSQLAVVVAAPVLIIRQSARRHHSLVMGLWSTFVSVAFALTAAGGGWVLAHFQLSGLFGVHAAGLAMMFVLVLIMLPKDAAQDQPWPTLAALPMLHLRLYQHWVTALPGLCFFCYTSTAIALLTFVPQYAGADRTWVAIILPFAAISGTFSAGWLAQSLVAPRRLVLGAFTAMALVGLALGICLISGLSMAPVAVLLTYTVGLAGGSSFALIPYLSHEPTVQARANGAVAQMGNLGSTLGPPLFALVISTFGGPGMVLPVVCFALLGCGLMLMSRGAKSALL</sequence>
<accession>A0A1T1ASA3</accession>
<feature type="transmembrane region" description="Helical" evidence="7">
    <location>
        <begin position="113"/>
        <end position="136"/>
    </location>
</feature>
<feature type="transmembrane region" description="Helical" evidence="7">
    <location>
        <begin position="54"/>
        <end position="72"/>
    </location>
</feature>
<dbReference type="Proteomes" id="UP000190750">
    <property type="component" value="Unassembled WGS sequence"/>
</dbReference>
<feature type="transmembrane region" description="Helical" evidence="7">
    <location>
        <begin position="189"/>
        <end position="216"/>
    </location>
</feature>
<feature type="transmembrane region" description="Helical" evidence="7">
    <location>
        <begin position="222"/>
        <end position="242"/>
    </location>
</feature>
<dbReference type="PANTHER" id="PTHR23517">
    <property type="entry name" value="RESISTANCE PROTEIN MDTM, PUTATIVE-RELATED-RELATED"/>
    <property type="match status" value="1"/>
</dbReference>
<dbReference type="PROSITE" id="PS50850">
    <property type="entry name" value="MFS"/>
    <property type="match status" value="1"/>
</dbReference>
<dbReference type="InterPro" id="IPR020846">
    <property type="entry name" value="MFS_dom"/>
</dbReference>
<feature type="transmembrane region" description="Helical" evidence="7">
    <location>
        <begin position="28"/>
        <end position="47"/>
    </location>
</feature>
<dbReference type="Gene3D" id="1.20.1250.20">
    <property type="entry name" value="MFS general substrate transporter like domains"/>
    <property type="match status" value="1"/>
</dbReference>
<keyword evidence="6 7" id="KW-0472">Membrane</keyword>
<evidence type="ECO:0000256" key="3">
    <source>
        <dbReference type="ARBA" id="ARBA00022475"/>
    </source>
</evidence>
<keyword evidence="3" id="KW-1003">Cell membrane</keyword>
<evidence type="ECO:0000313" key="10">
    <source>
        <dbReference type="Proteomes" id="UP000190750"/>
    </source>
</evidence>
<dbReference type="InterPro" id="IPR036259">
    <property type="entry name" value="MFS_trans_sf"/>
</dbReference>
<reference evidence="9 10" key="1">
    <citation type="submission" date="2017-01" db="EMBL/GenBank/DDBJ databases">
        <title>Genome sequencing of Rhodoferax fermentans JCM 7819.</title>
        <authorList>
            <person name="Kim Y.J."/>
            <person name="Farh M.E.-A."/>
            <person name="Yang D.-C."/>
        </authorList>
    </citation>
    <scope>NUCLEOTIDE SEQUENCE [LARGE SCALE GENOMIC DNA]</scope>
    <source>
        <strain evidence="9 10">JCM 7819</strain>
    </source>
</reference>
<dbReference type="GO" id="GO:0022857">
    <property type="term" value="F:transmembrane transporter activity"/>
    <property type="evidence" value="ECO:0007669"/>
    <property type="project" value="InterPro"/>
</dbReference>
<keyword evidence="10" id="KW-1185">Reference proteome</keyword>
<proteinExistence type="predicted"/>
<evidence type="ECO:0000256" key="4">
    <source>
        <dbReference type="ARBA" id="ARBA00022692"/>
    </source>
</evidence>
<evidence type="ECO:0000256" key="5">
    <source>
        <dbReference type="ARBA" id="ARBA00022989"/>
    </source>
</evidence>
<dbReference type="PANTHER" id="PTHR23517:SF3">
    <property type="entry name" value="INTEGRAL MEMBRANE TRANSPORT PROTEIN"/>
    <property type="match status" value="1"/>
</dbReference>
<dbReference type="EMBL" id="MTJN01000002">
    <property type="protein sequence ID" value="OOV06989.1"/>
    <property type="molecule type" value="Genomic_DNA"/>
</dbReference>
<protein>
    <recommendedName>
        <fullName evidence="8">Major facilitator superfamily (MFS) profile domain-containing protein</fullName>
    </recommendedName>
</protein>
<dbReference type="SUPFAM" id="SSF103473">
    <property type="entry name" value="MFS general substrate transporter"/>
    <property type="match status" value="1"/>
</dbReference>
<keyword evidence="2" id="KW-0813">Transport</keyword>